<reference evidence="2 3" key="1">
    <citation type="journal article" date="2024" name="BMC Genomics">
        <title>De novo assembly and annotation of Popillia japonica's genome with initial clues to its potential as an invasive pest.</title>
        <authorList>
            <person name="Cucini C."/>
            <person name="Boschi S."/>
            <person name="Funari R."/>
            <person name="Cardaioli E."/>
            <person name="Iannotti N."/>
            <person name="Marturano G."/>
            <person name="Paoli F."/>
            <person name="Bruttini M."/>
            <person name="Carapelli A."/>
            <person name="Frati F."/>
            <person name="Nardi F."/>
        </authorList>
    </citation>
    <scope>NUCLEOTIDE SEQUENCE [LARGE SCALE GENOMIC DNA]</scope>
    <source>
        <strain evidence="2">DMR45628</strain>
    </source>
</reference>
<protein>
    <submittedName>
        <fullName evidence="2">Uncharacterized protein</fullName>
    </submittedName>
</protein>
<feature type="region of interest" description="Disordered" evidence="1">
    <location>
        <begin position="151"/>
        <end position="174"/>
    </location>
</feature>
<feature type="region of interest" description="Disordered" evidence="1">
    <location>
        <begin position="23"/>
        <end position="44"/>
    </location>
</feature>
<name>A0AAW1NGD7_POPJA</name>
<proteinExistence type="predicted"/>
<evidence type="ECO:0000313" key="2">
    <source>
        <dbReference type="EMBL" id="KAK9759124.1"/>
    </source>
</evidence>
<dbReference type="AlphaFoldDB" id="A0AAW1NGD7"/>
<feature type="compositionally biased region" description="Basic and acidic residues" evidence="1">
    <location>
        <begin position="24"/>
        <end position="44"/>
    </location>
</feature>
<evidence type="ECO:0000256" key="1">
    <source>
        <dbReference type="SAM" id="MobiDB-lite"/>
    </source>
</evidence>
<gene>
    <name evidence="2" type="ORF">QE152_g266</name>
</gene>
<organism evidence="2 3">
    <name type="scientific">Popillia japonica</name>
    <name type="common">Japanese beetle</name>
    <dbReference type="NCBI Taxonomy" id="7064"/>
    <lineage>
        <taxon>Eukaryota</taxon>
        <taxon>Metazoa</taxon>
        <taxon>Ecdysozoa</taxon>
        <taxon>Arthropoda</taxon>
        <taxon>Hexapoda</taxon>
        <taxon>Insecta</taxon>
        <taxon>Pterygota</taxon>
        <taxon>Neoptera</taxon>
        <taxon>Endopterygota</taxon>
        <taxon>Coleoptera</taxon>
        <taxon>Polyphaga</taxon>
        <taxon>Scarabaeiformia</taxon>
        <taxon>Scarabaeidae</taxon>
        <taxon>Rutelinae</taxon>
        <taxon>Popillia</taxon>
    </lineage>
</organism>
<comment type="caution">
    <text evidence="2">The sequence shown here is derived from an EMBL/GenBank/DDBJ whole genome shotgun (WGS) entry which is preliminary data.</text>
</comment>
<evidence type="ECO:0000313" key="3">
    <source>
        <dbReference type="Proteomes" id="UP001458880"/>
    </source>
</evidence>
<dbReference type="Proteomes" id="UP001458880">
    <property type="component" value="Unassembled WGS sequence"/>
</dbReference>
<feature type="compositionally biased region" description="Polar residues" evidence="1">
    <location>
        <begin position="151"/>
        <end position="161"/>
    </location>
</feature>
<sequence>MEDEEPLTPAVKNAVNFFNSLNKVESKPKPRPRLIDRKLHPEKEENRNIKNTMNLINQINGELKSSFESKVFKPKFKGGSTERLIIEDDDKSSIITSSTNTNKPDLVLEINEKPKLLPKPKPRQNILQKKPNAEFKETDIKTTNILGSSSDSLFISTNSTKPKSENKPKNPYVNNQHLKTEVKPKDAIKMTKSRIETFNSVLILKSDSLNQAFTPLQTSKTQENINATTKSIPEFGDNNSSILIVKSGSVNEVCTRDNTKEELKPLIVTKIVPIESKLPPSEQHIKKKRHFLGAGDFIDTNKQKLKQNTVISSKDIIIPKPKFPQSYKNQMLEDELETIEKIFEGITYSPIRNAQSLEDLRSGENMLEETIKKTKINIKQSMQCLLEFEKNQSTVVKKEPNNQHFVQAFKKSKRSASADDRPKKVKNVEPYDTFIVGSAVFKEGGAVISDSDAKSPNMAKKASGITRKKGIYKKIQVNVSHRKER</sequence>
<accession>A0AAW1NGD7</accession>
<keyword evidence="3" id="KW-1185">Reference proteome</keyword>
<dbReference type="EMBL" id="JASPKY010000002">
    <property type="protein sequence ID" value="KAK9759124.1"/>
    <property type="molecule type" value="Genomic_DNA"/>
</dbReference>